<name>A0A6G0VNN5_APHCR</name>
<protein>
    <submittedName>
        <fullName evidence="5">FLYWCH-type domain-containing protein</fullName>
    </submittedName>
</protein>
<organism evidence="5 6">
    <name type="scientific">Aphis craccivora</name>
    <name type="common">Cowpea aphid</name>
    <dbReference type="NCBI Taxonomy" id="307492"/>
    <lineage>
        <taxon>Eukaryota</taxon>
        <taxon>Metazoa</taxon>
        <taxon>Ecdysozoa</taxon>
        <taxon>Arthropoda</taxon>
        <taxon>Hexapoda</taxon>
        <taxon>Insecta</taxon>
        <taxon>Pterygota</taxon>
        <taxon>Neoptera</taxon>
        <taxon>Paraneoptera</taxon>
        <taxon>Hemiptera</taxon>
        <taxon>Sternorrhyncha</taxon>
        <taxon>Aphidomorpha</taxon>
        <taxon>Aphidoidea</taxon>
        <taxon>Aphididae</taxon>
        <taxon>Aphidini</taxon>
        <taxon>Aphis</taxon>
        <taxon>Aphis</taxon>
    </lineage>
</organism>
<keyword evidence="3" id="KW-0862">Zinc</keyword>
<dbReference type="GO" id="GO:0008270">
    <property type="term" value="F:zinc ion binding"/>
    <property type="evidence" value="ECO:0007669"/>
    <property type="project" value="UniProtKB-KW"/>
</dbReference>
<dbReference type="OrthoDB" id="6625241at2759"/>
<evidence type="ECO:0000313" key="6">
    <source>
        <dbReference type="Proteomes" id="UP000478052"/>
    </source>
</evidence>
<evidence type="ECO:0000313" key="5">
    <source>
        <dbReference type="EMBL" id="KAF0701729.1"/>
    </source>
</evidence>
<reference evidence="5 6" key="1">
    <citation type="submission" date="2019-08" db="EMBL/GenBank/DDBJ databases">
        <title>Whole genome of Aphis craccivora.</title>
        <authorList>
            <person name="Voronova N.V."/>
            <person name="Shulinski R.S."/>
            <person name="Bandarenka Y.V."/>
            <person name="Zhorov D.G."/>
            <person name="Warner D."/>
        </authorList>
    </citation>
    <scope>NUCLEOTIDE SEQUENCE [LARGE SCALE GENOMIC DNA]</scope>
    <source>
        <strain evidence="5">180601</strain>
        <tissue evidence="5">Whole Body</tissue>
    </source>
</reference>
<keyword evidence="6" id="KW-1185">Reference proteome</keyword>
<accession>A0A6G0VNN5</accession>
<dbReference type="InterPro" id="IPR007588">
    <property type="entry name" value="Znf_FLYWCH"/>
</dbReference>
<keyword evidence="2" id="KW-0863">Zinc-finger</keyword>
<dbReference type="Gene3D" id="2.20.25.240">
    <property type="match status" value="1"/>
</dbReference>
<dbReference type="EMBL" id="VUJU01014634">
    <property type="protein sequence ID" value="KAF0701729.1"/>
    <property type="molecule type" value="Genomic_DNA"/>
</dbReference>
<dbReference type="AlphaFoldDB" id="A0A6G0VNN5"/>
<feature type="domain" description="FLYWCH-type" evidence="4">
    <location>
        <begin position="5"/>
        <end position="61"/>
    </location>
</feature>
<dbReference type="Pfam" id="PF04500">
    <property type="entry name" value="FLYWCH"/>
    <property type="match status" value="1"/>
</dbReference>
<evidence type="ECO:0000256" key="1">
    <source>
        <dbReference type="ARBA" id="ARBA00022723"/>
    </source>
</evidence>
<sequence>MSKLIESTKEQDVLVNNGYMYLFDVLSSDGKRRFWRCRNKNEYKARVDDIEIIKSINEHTHDSEAPKIEGNIAVNRIKRRAAETTESTSNVINECLAGLSEATKLGH</sequence>
<keyword evidence="1" id="KW-0479">Metal-binding</keyword>
<dbReference type="Proteomes" id="UP000478052">
    <property type="component" value="Unassembled WGS sequence"/>
</dbReference>
<evidence type="ECO:0000259" key="4">
    <source>
        <dbReference type="Pfam" id="PF04500"/>
    </source>
</evidence>
<gene>
    <name evidence="5" type="ORF">FWK35_00037532</name>
</gene>
<comment type="caution">
    <text evidence="5">The sequence shown here is derived from an EMBL/GenBank/DDBJ whole genome shotgun (WGS) entry which is preliminary data.</text>
</comment>
<proteinExistence type="predicted"/>
<evidence type="ECO:0000256" key="3">
    <source>
        <dbReference type="ARBA" id="ARBA00022833"/>
    </source>
</evidence>
<evidence type="ECO:0000256" key="2">
    <source>
        <dbReference type="ARBA" id="ARBA00022771"/>
    </source>
</evidence>